<dbReference type="Proteomes" id="UP001374579">
    <property type="component" value="Unassembled WGS sequence"/>
</dbReference>
<dbReference type="AlphaFoldDB" id="A0AAN9B6M0"/>
<dbReference type="PROSITE" id="PS51532">
    <property type="entry name" value="PITH"/>
    <property type="match status" value="1"/>
</dbReference>
<evidence type="ECO:0000256" key="1">
    <source>
        <dbReference type="ARBA" id="ARBA00025788"/>
    </source>
</evidence>
<evidence type="ECO:0000259" key="2">
    <source>
        <dbReference type="PROSITE" id="PS51532"/>
    </source>
</evidence>
<evidence type="ECO:0000313" key="4">
    <source>
        <dbReference type="Proteomes" id="UP001374579"/>
    </source>
</evidence>
<dbReference type="InterPro" id="IPR037047">
    <property type="entry name" value="PITH_dom_sf"/>
</dbReference>
<accession>A0AAN9B6M0</accession>
<keyword evidence="4" id="KW-1185">Reference proteome</keyword>
<name>A0AAN9B6M0_9CAEN</name>
<dbReference type="PANTHER" id="PTHR12175">
    <property type="entry name" value="AD039 HT014 THIOREDOXIN FAMILY TRP26"/>
    <property type="match status" value="1"/>
</dbReference>
<evidence type="ECO:0000313" key="3">
    <source>
        <dbReference type="EMBL" id="KAK7100133.1"/>
    </source>
</evidence>
<dbReference type="GO" id="GO:0080090">
    <property type="term" value="P:regulation of primary metabolic process"/>
    <property type="evidence" value="ECO:0007669"/>
    <property type="project" value="UniProtKB-ARBA"/>
</dbReference>
<dbReference type="FunFam" id="2.60.120.470:FF:000002">
    <property type="entry name" value="PITH domain-containing protein 1"/>
    <property type="match status" value="1"/>
</dbReference>
<proteinExistence type="inferred from homology"/>
<gene>
    <name evidence="3" type="ORF">V1264_023128</name>
</gene>
<feature type="domain" description="PITH" evidence="2">
    <location>
        <begin position="19"/>
        <end position="191"/>
    </location>
</feature>
<dbReference type="SUPFAM" id="SSF49785">
    <property type="entry name" value="Galactose-binding domain-like"/>
    <property type="match status" value="1"/>
</dbReference>
<organism evidence="3 4">
    <name type="scientific">Littorina saxatilis</name>
    <dbReference type="NCBI Taxonomy" id="31220"/>
    <lineage>
        <taxon>Eukaryota</taxon>
        <taxon>Metazoa</taxon>
        <taxon>Spiralia</taxon>
        <taxon>Lophotrochozoa</taxon>
        <taxon>Mollusca</taxon>
        <taxon>Gastropoda</taxon>
        <taxon>Caenogastropoda</taxon>
        <taxon>Littorinimorpha</taxon>
        <taxon>Littorinoidea</taxon>
        <taxon>Littorinidae</taxon>
        <taxon>Littorina</taxon>
    </lineage>
</organism>
<dbReference type="PANTHER" id="PTHR12175:SF1">
    <property type="entry name" value="PITH DOMAIN-CONTAINING PROTEIN 1"/>
    <property type="match status" value="1"/>
</dbReference>
<dbReference type="InterPro" id="IPR010400">
    <property type="entry name" value="PITH_dom"/>
</dbReference>
<comment type="caution">
    <text evidence="3">The sequence shown here is derived from an EMBL/GenBank/DDBJ whole genome shotgun (WGS) entry which is preliminary data.</text>
</comment>
<dbReference type="GO" id="GO:0005634">
    <property type="term" value="C:nucleus"/>
    <property type="evidence" value="ECO:0007669"/>
    <property type="project" value="TreeGrafter"/>
</dbReference>
<dbReference type="InterPro" id="IPR045099">
    <property type="entry name" value="PITH1-like"/>
</dbReference>
<dbReference type="GO" id="GO:0005737">
    <property type="term" value="C:cytoplasm"/>
    <property type="evidence" value="ECO:0007669"/>
    <property type="project" value="UniProtKB-ARBA"/>
</dbReference>
<reference evidence="3 4" key="1">
    <citation type="submission" date="2024-02" db="EMBL/GenBank/DDBJ databases">
        <title>Chromosome-scale genome assembly of the rough periwinkle Littorina saxatilis.</title>
        <authorList>
            <person name="De Jode A."/>
            <person name="Faria R."/>
            <person name="Formenti G."/>
            <person name="Sims Y."/>
            <person name="Smith T.P."/>
            <person name="Tracey A."/>
            <person name="Wood J.M.D."/>
            <person name="Zagrodzka Z.B."/>
            <person name="Johannesson K."/>
            <person name="Butlin R.K."/>
            <person name="Leder E.H."/>
        </authorList>
    </citation>
    <scope>NUCLEOTIDE SEQUENCE [LARGE SCALE GENOMIC DNA]</scope>
    <source>
        <strain evidence="3">Snail1</strain>
        <tissue evidence="3">Muscle</tissue>
    </source>
</reference>
<dbReference type="GO" id="GO:0045654">
    <property type="term" value="P:positive regulation of megakaryocyte differentiation"/>
    <property type="evidence" value="ECO:0007669"/>
    <property type="project" value="UniProtKB-ARBA"/>
</dbReference>
<dbReference type="InterPro" id="IPR008979">
    <property type="entry name" value="Galactose-bd-like_sf"/>
</dbReference>
<sequence>MSHGHSHGGCNPGDHSHEHPDLELGKMYTLFTKIDIESVQCLNESIDGSAKRIFKPWDERKDKERYVESDTDEELLINIPFTGSVKLKGIIVIGGEEDSHPSKMRVFKNKSFMTFDDTAMEAEQEFELHPDPEGVLEYNPKIARFNNVNDLSLHFPANFGSETTRIYYIGLKGDFTEVNRQEVVIANYELKPNPADHKQDALDPPASFIS</sequence>
<dbReference type="Pfam" id="PF06201">
    <property type="entry name" value="PITH"/>
    <property type="match status" value="1"/>
</dbReference>
<comment type="similarity">
    <text evidence="1">Belongs to the PITHD1 family.</text>
</comment>
<dbReference type="Gene3D" id="2.60.120.470">
    <property type="entry name" value="PITH domain"/>
    <property type="match status" value="1"/>
</dbReference>
<dbReference type="EMBL" id="JBAMIC010000011">
    <property type="protein sequence ID" value="KAK7100133.1"/>
    <property type="molecule type" value="Genomic_DNA"/>
</dbReference>
<protein>
    <recommendedName>
        <fullName evidence="2">PITH domain-containing protein</fullName>
    </recommendedName>
</protein>
<dbReference type="GO" id="GO:0060255">
    <property type="term" value="P:regulation of macromolecule metabolic process"/>
    <property type="evidence" value="ECO:0007669"/>
    <property type="project" value="UniProtKB-ARBA"/>
</dbReference>